<dbReference type="PANTHER" id="PTHR30474:SF2">
    <property type="entry name" value="PEPTIDOGLYCAN GLYCOSYLTRANSFERASE FTSW-RELATED"/>
    <property type="match status" value="1"/>
</dbReference>
<dbReference type="Proteomes" id="UP000246132">
    <property type="component" value="Unassembled WGS sequence"/>
</dbReference>
<evidence type="ECO:0000256" key="10">
    <source>
        <dbReference type="ARBA" id="ARBA00022989"/>
    </source>
</evidence>
<feature type="transmembrane region" description="Helical" evidence="21">
    <location>
        <begin position="306"/>
        <end position="327"/>
    </location>
</feature>
<dbReference type="GO" id="GO:0071555">
    <property type="term" value="P:cell wall organization"/>
    <property type="evidence" value="ECO:0007669"/>
    <property type="project" value="UniProtKB-KW"/>
</dbReference>
<evidence type="ECO:0000256" key="16">
    <source>
        <dbReference type="ARBA" id="ARBA00038053"/>
    </source>
</evidence>
<dbReference type="GO" id="GO:0008955">
    <property type="term" value="F:peptidoglycan glycosyltransferase activity"/>
    <property type="evidence" value="ECO:0007669"/>
    <property type="project" value="UniProtKB-EC"/>
</dbReference>
<keyword evidence="9" id="KW-0573">Peptidoglycan synthesis</keyword>
<evidence type="ECO:0000256" key="20">
    <source>
        <dbReference type="ARBA" id="ARBA00049902"/>
    </source>
</evidence>
<feature type="transmembrane region" description="Helical" evidence="21">
    <location>
        <begin position="146"/>
        <end position="165"/>
    </location>
</feature>
<dbReference type="GO" id="GO:0005886">
    <property type="term" value="C:plasma membrane"/>
    <property type="evidence" value="ECO:0007669"/>
    <property type="project" value="UniProtKB-SubCell"/>
</dbReference>
<keyword evidence="5" id="KW-0328">Glycosyltransferase</keyword>
<feature type="transmembrane region" description="Helical" evidence="21">
    <location>
        <begin position="59"/>
        <end position="76"/>
    </location>
</feature>
<keyword evidence="8" id="KW-0133">Cell shape</keyword>
<evidence type="ECO:0000256" key="3">
    <source>
        <dbReference type="ARBA" id="ARBA00022475"/>
    </source>
</evidence>
<keyword evidence="11 21" id="KW-0472">Membrane</keyword>
<dbReference type="GO" id="GO:0008360">
    <property type="term" value="P:regulation of cell shape"/>
    <property type="evidence" value="ECO:0007669"/>
    <property type="project" value="UniProtKB-KW"/>
</dbReference>
<evidence type="ECO:0000256" key="18">
    <source>
        <dbReference type="ARBA" id="ARBA00041418"/>
    </source>
</evidence>
<dbReference type="EMBL" id="QFWV02000008">
    <property type="protein sequence ID" value="RKF05799.1"/>
    <property type="molecule type" value="Genomic_DNA"/>
</dbReference>
<keyword evidence="3" id="KW-1003">Cell membrane</keyword>
<evidence type="ECO:0000256" key="11">
    <source>
        <dbReference type="ARBA" id="ARBA00023136"/>
    </source>
</evidence>
<feature type="transmembrane region" description="Helical" evidence="21">
    <location>
        <begin position="83"/>
        <end position="103"/>
    </location>
</feature>
<organism evidence="22 23">
    <name type="scientific">Oceaniradius stylonematis</name>
    <dbReference type="NCBI Taxonomy" id="2184161"/>
    <lineage>
        <taxon>Bacteria</taxon>
        <taxon>Pseudomonadati</taxon>
        <taxon>Pseudomonadota</taxon>
        <taxon>Alphaproteobacteria</taxon>
        <taxon>Hyphomicrobiales</taxon>
        <taxon>Ahrensiaceae</taxon>
        <taxon>Oceaniradius</taxon>
    </lineage>
</organism>
<dbReference type="GO" id="GO:0051301">
    <property type="term" value="P:cell division"/>
    <property type="evidence" value="ECO:0007669"/>
    <property type="project" value="UniProtKB-KW"/>
</dbReference>
<comment type="similarity">
    <text evidence="16">Belongs to the SEDS family. FtsW subfamily.</text>
</comment>
<feature type="transmembrane region" description="Helical" evidence="21">
    <location>
        <begin position="20"/>
        <end position="39"/>
    </location>
</feature>
<dbReference type="EC" id="2.4.99.28" evidence="19"/>
<dbReference type="GO" id="GO:0015648">
    <property type="term" value="F:lipid-linked peptidoglycan transporter activity"/>
    <property type="evidence" value="ECO:0007669"/>
    <property type="project" value="TreeGrafter"/>
</dbReference>
<feature type="transmembrane region" description="Helical" evidence="21">
    <location>
        <begin position="273"/>
        <end position="294"/>
    </location>
</feature>
<evidence type="ECO:0000313" key="22">
    <source>
        <dbReference type="EMBL" id="RKF05799.1"/>
    </source>
</evidence>
<keyword evidence="12" id="KW-0131">Cell cycle</keyword>
<dbReference type="OrthoDB" id="9768187at2"/>
<dbReference type="RefSeq" id="WP_109766422.1">
    <property type="nucleotide sequence ID" value="NZ_CP159474.1"/>
</dbReference>
<name>A0A3A8A9Z5_9HYPH</name>
<keyword evidence="6" id="KW-0808">Transferase</keyword>
<evidence type="ECO:0000256" key="19">
    <source>
        <dbReference type="ARBA" id="ARBA00044770"/>
    </source>
</evidence>
<evidence type="ECO:0000256" key="12">
    <source>
        <dbReference type="ARBA" id="ARBA00023306"/>
    </source>
</evidence>
<evidence type="ECO:0000313" key="23">
    <source>
        <dbReference type="Proteomes" id="UP000246132"/>
    </source>
</evidence>
<dbReference type="AlphaFoldDB" id="A0A3A8A9Z5"/>
<dbReference type="InterPro" id="IPR013437">
    <property type="entry name" value="FtsW"/>
</dbReference>
<dbReference type="PANTHER" id="PTHR30474">
    <property type="entry name" value="CELL CYCLE PROTEIN"/>
    <property type="match status" value="1"/>
</dbReference>
<feature type="transmembrane region" description="Helical" evidence="21">
    <location>
        <begin position="177"/>
        <end position="209"/>
    </location>
</feature>
<dbReference type="InterPro" id="IPR001182">
    <property type="entry name" value="FtsW/RodA"/>
</dbReference>
<gene>
    <name evidence="22" type="primary">ftsW</name>
    <name evidence="22" type="ORF">DEM25_014525</name>
</gene>
<evidence type="ECO:0000256" key="13">
    <source>
        <dbReference type="ARBA" id="ARBA00023316"/>
    </source>
</evidence>
<keyword evidence="4" id="KW-0132">Cell division</keyword>
<keyword evidence="10 21" id="KW-1133">Transmembrane helix</keyword>
<dbReference type="GO" id="GO:0009252">
    <property type="term" value="P:peptidoglycan biosynthetic process"/>
    <property type="evidence" value="ECO:0007669"/>
    <property type="project" value="UniProtKB-KW"/>
</dbReference>
<evidence type="ECO:0000256" key="14">
    <source>
        <dbReference type="ARBA" id="ARBA00032370"/>
    </source>
</evidence>
<dbReference type="GO" id="GO:0032153">
    <property type="term" value="C:cell division site"/>
    <property type="evidence" value="ECO:0007669"/>
    <property type="project" value="TreeGrafter"/>
</dbReference>
<evidence type="ECO:0000256" key="7">
    <source>
        <dbReference type="ARBA" id="ARBA00022692"/>
    </source>
</evidence>
<evidence type="ECO:0000256" key="21">
    <source>
        <dbReference type="SAM" id="Phobius"/>
    </source>
</evidence>
<keyword evidence="13" id="KW-0961">Cell wall biogenesis/degradation</keyword>
<sequence>MHRRSDRRPVTEWWRTVDRWFLFSFFALIAFGIVLSFAASPDVAQRIGLDTFHFVERHAMFIIPAIAVMIGISFLEDRQVRRVALVVLLGSMALMVATLFFGVEVKGSRRWVRLAGVSIQPSEFMKPAFVIICAWLFSEHLRRPDIPGNLLAGVLFAAIAALLVAQPDLGQTVLVAATWGAMFFMAGMSWLWIVVLGSIGILGLAGAYLTLPHVASRIDGFLSGAGDTFQVDTGREAIVRGGWFGQGPGEGTIKRVLPDSHTDFVFAVLAEEFGILLCMVLVAVFALIVLRGLTRSFREDDHFRRLAVAGLVTLIGLQSMINIMVNLQLLPAKGMTLPFVSYGGSSMLAVAITAGFVLALTRRRPATRFGHVRFSGDTAMQAAE</sequence>
<dbReference type="NCBIfam" id="TIGR02614">
    <property type="entry name" value="ftsW"/>
    <property type="match status" value="1"/>
</dbReference>
<feature type="transmembrane region" description="Helical" evidence="21">
    <location>
        <begin position="339"/>
        <end position="360"/>
    </location>
</feature>
<evidence type="ECO:0000256" key="17">
    <source>
        <dbReference type="ARBA" id="ARBA00041185"/>
    </source>
</evidence>
<evidence type="ECO:0000256" key="9">
    <source>
        <dbReference type="ARBA" id="ARBA00022984"/>
    </source>
</evidence>
<comment type="pathway">
    <text evidence="2">Cell wall biogenesis; peptidoglycan biosynthesis.</text>
</comment>
<protein>
    <recommendedName>
        <fullName evidence="17">Probable peptidoglycan glycosyltransferase FtsW</fullName>
        <ecNumber evidence="19">2.4.99.28</ecNumber>
    </recommendedName>
    <alternativeName>
        <fullName evidence="18">Cell division protein FtsW</fullName>
    </alternativeName>
    <alternativeName>
        <fullName evidence="15">Cell wall polymerase</fullName>
    </alternativeName>
    <alternativeName>
        <fullName evidence="14">Peptidoglycan polymerase</fullName>
    </alternativeName>
</protein>
<evidence type="ECO:0000256" key="6">
    <source>
        <dbReference type="ARBA" id="ARBA00022679"/>
    </source>
</evidence>
<accession>A0A3A8A9Z5</accession>
<proteinExistence type="inferred from homology"/>
<dbReference type="Pfam" id="PF01098">
    <property type="entry name" value="FTSW_RODA_SPOVE"/>
    <property type="match status" value="1"/>
</dbReference>
<evidence type="ECO:0000256" key="2">
    <source>
        <dbReference type="ARBA" id="ARBA00004752"/>
    </source>
</evidence>
<keyword evidence="23" id="KW-1185">Reference proteome</keyword>
<comment type="caution">
    <text evidence="22">The sequence shown here is derived from an EMBL/GenBank/DDBJ whole genome shotgun (WGS) entry which is preliminary data.</text>
</comment>
<keyword evidence="7 21" id="KW-0812">Transmembrane</keyword>
<comment type="catalytic activity">
    <reaction evidence="20">
        <text>[GlcNAc-(1-&gt;4)-Mur2Ac(oyl-L-Ala-gamma-D-Glu-L-Lys-D-Ala-D-Ala)](n)-di-trans,octa-cis-undecaprenyl diphosphate + beta-D-GlcNAc-(1-&gt;4)-Mur2Ac(oyl-L-Ala-gamma-D-Glu-L-Lys-D-Ala-D-Ala)-di-trans,octa-cis-undecaprenyl diphosphate = [GlcNAc-(1-&gt;4)-Mur2Ac(oyl-L-Ala-gamma-D-Glu-L-Lys-D-Ala-D-Ala)](n+1)-di-trans,octa-cis-undecaprenyl diphosphate + di-trans,octa-cis-undecaprenyl diphosphate + H(+)</text>
        <dbReference type="Rhea" id="RHEA:23708"/>
        <dbReference type="Rhea" id="RHEA-COMP:9602"/>
        <dbReference type="Rhea" id="RHEA-COMP:9603"/>
        <dbReference type="ChEBI" id="CHEBI:15378"/>
        <dbReference type="ChEBI" id="CHEBI:58405"/>
        <dbReference type="ChEBI" id="CHEBI:60033"/>
        <dbReference type="ChEBI" id="CHEBI:78435"/>
        <dbReference type="EC" id="2.4.99.28"/>
    </reaction>
</comment>
<comment type="subcellular location">
    <subcellularLocation>
        <location evidence="1">Cell membrane</location>
        <topology evidence="1">Multi-pass membrane protein</topology>
    </subcellularLocation>
</comment>
<evidence type="ECO:0000256" key="8">
    <source>
        <dbReference type="ARBA" id="ARBA00022960"/>
    </source>
</evidence>
<evidence type="ECO:0000256" key="4">
    <source>
        <dbReference type="ARBA" id="ARBA00022618"/>
    </source>
</evidence>
<evidence type="ECO:0000256" key="15">
    <source>
        <dbReference type="ARBA" id="ARBA00033270"/>
    </source>
</evidence>
<reference evidence="22 23" key="1">
    <citation type="journal article" date="2018" name="Int. J. Syst. Bacteriol.">
        <title>Oceaniradius stylonemae gen. nov., sp. nov., isolated from a red alga, Stylonema cornu-cervi.</title>
        <authorList>
            <person name="Jeong S."/>
        </authorList>
    </citation>
    <scope>NUCLEOTIDE SEQUENCE [LARGE SCALE GENOMIC DNA]</scope>
    <source>
        <strain evidence="22 23">StC1</strain>
    </source>
</reference>
<evidence type="ECO:0000256" key="5">
    <source>
        <dbReference type="ARBA" id="ARBA00022676"/>
    </source>
</evidence>
<evidence type="ECO:0000256" key="1">
    <source>
        <dbReference type="ARBA" id="ARBA00004651"/>
    </source>
</evidence>